<sequence length="209" mass="23571">MLRRRPPPELGKLIDKHHPLHPVLGWGLIVLVTLVLTPFATNAEPAPWPVYALVFGGLFYLEALVLAPHLLLEHRLYEHGVVLRTMVIGTPIYVIPHYTVQPRLMSAVSRDRSGDSTYDSPHRRKCAWSRPSVRLYGLAPEHARQLGKGRVSWDAAGRQGSGELPDGSRSFSGQTHWEIDYQDAEHQRKLIISTALASHHTRPYFKGWG</sequence>
<gene>
    <name evidence="2" type="ORF">AN216_04315</name>
</gene>
<feature type="transmembrane region" description="Helical" evidence="1">
    <location>
        <begin position="46"/>
        <end position="67"/>
    </location>
</feature>
<proteinExistence type="predicted"/>
<keyword evidence="3" id="KW-1185">Reference proteome</keyword>
<dbReference type="EMBL" id="LJGU01000104">
    <property type="protein sequence ID" value="OEV05199.1"/>
    <property type="molecule type" value="Genomic_DNA"/>
</dbReference>
<feature type="transmembrane region" description="Helical" evidence="1">
    <location>
        <begin position="20"/>
        <end position="40"/>
    </location>
</feature>
<name>A0A1E7KMJ0_9ACTN</name>
<keyword evidence="1" id="KW-0472">Membrane</keyword>
<keyword evidence="1" id="KW-0812">Transmembrane</keyword>
<dbReference type="RefSeq" id="WP_070195235.1">
    <property type="nucleotide sequence ID" value="NZ_LJGU01000104.1"/>
</dbReference>
<evidence type="ECO:0000256" key="1">
    <source>
        <dbReference type="SAM" id="Phobius"/>
    </source>
</evidence>
<reference evidence="2 3" key="1">
    <citation type="journal article" date="2016" name="Front. Microbiol.">
        <title>Comparative Genomics Analysis of Streptomyces Species Reveals Their Adaptation to the Marine Environment and Their Diversity at the Genomic Level.</title>
        <authorList>
            <person name="Tian X."/>
            <person name="Zhang Z."/>
            <person name="Yang T."/>
            <person name="Chen M."/>
            <person name="Li J."/>
            <person name="Chen F."/>
            <person name="Yang J."/>
            <person name="Li W."/>
            <person name="Zhang B."/>
            <person name="Zhang Z."/>
            <person name="Wu J."/>
            <person name="Zhang C."/>
            <person name="Long L."/>
            <person name="Xiao J."/>
        </authorList>
    </citation>
    <scope>NUCLEOTIDE SEQUENCE [LARGE SCALE GENOMIC DNA]</scope>
    <source>
        <strain evidence="2 3">SCSIO 02100</strain>
    </source>
</reference>
<keyword evidence="1" id="KW-1133">Transmembrane helix</keyword>
<protein>
    <submittedName>
        <fullName evidence="2">Uncharacterized protein</fullName>
    </submittedName>
</protein>
<dbReference type="AlphaFoldDB" id="A0A1E7KMJ0"/>
<organism evidence="2 3">
    <name type="scientific">Streptomyces oceani</name>
    <dbReference type="NCBI Taxonomy" id="1075402"/>
    <lineage>
        <taxon>Bacteria</taxon>
        <taxon>Bacillati</taxon>
        <taxon>Actinomycetota</taxon>
        <taxon>Actinomycetes</taxon>
        <taxon>Kitasatosporales</taxon>
        <taxon>Streptomycetaceae</taxon>
        <taxon>Streptomyces</taxon>
    </lineage>
</organism>
<evidence type="ECO:0000313" key="2">
    <source>
        <dbReference type="EMBL" id="OEV05199.1"/>
    </source>
</evidence>
<dbReference type="Proteomes" id="UP000176101">
    <property type="component" value="Unassembled WGS sequence"/>
</dbReference>
<dbReference type="OrthoDB" id="9856754at2"/>
<evidence type="ECO:0000313" key="3">
    <source>
        <dbReference type="Proteomes" id="UP000176101"/>
    </source>
</evidence>
<comment type="caution">
    <text evidence="2">The sequence shown here is derived from an EMBL/GenBank/DDBJ whole genome shotgun (WGS) entry which is preliminary data.</text>
</comment>
<accession>A0A1E7KMJ0</accession>